<accession>A0A8S9IYP1</accession>
<name>A0A8S9IYP1_BRACR</name>
<dbReference type="InterPro" id="IPR035966">
    <property type="entry name" value="PKF_sf"/>
</dbReference>
<keyword evidence="2" id="KW-0324">Glycolysis</keyword>
<gene>
    <name evidence="3" type="ORF">F2Q70_00002612</name>
</gene>
<keyword evidence="1" id="KW-0963">Cytoplasm</keyword>
<evidence type="ECO:0000256" key="1">
    <source>
        <dbReference type="ARBA" id="ARBA00022490"/>
    </source>
</evidence>
<reference evidence="3" key="1">
    <citation type="submission" date="2019-12" db="EMBL/GenBank/DDBJ databases">
        <title>Genome sequencing and annotation of Brassica cretica.</title>
        <authorList>
            <person name="Studholme D.J."/>
            <person name="Sarris P.F."/>
        </authorList>
    </citation>
    <scope>NUCLEOTIDE SEQUENCE</scope>
    <source>
        <strain evidence="3">PFS-102/07</strain>
        <tissue evidence="3">Leaf</tissue>
    </source>
</reference>
<dbReference type="EMBL" id="QGKY02001015">
    <property type="protein sequence ID" value="KAF2573957.1"/>
    <property type="molecule type" value="Genomic_DNA"/>
</dbReference>
<proteinExistence type="predicted"/>
<dbReference type="Gene3D" id="3.40.50.300">
    <property type="entry name" value="P-loop containing nucleotide triphosphate hydrolases"/>
    <property type="match status" value="1"/>
</dbReference>
<dbReference type="GO" id="GO:0009749">
    <property type="term" value="P:response to glucose"/>
    <property type="evidence" value="ECO:0007669"/>
    <property type="project" value="TreeGrafter"/>
</dbReference>
<sequence length="510" mass="57949">MHDTSLLSPLLPNRLTPKGLLFCVVPRTSCCKGISHIKVKLSLADLSRLFSRSHDSSRAPFPLFCSSDSWFSVLSESLLHFMCRLGFVWLTSSSTSVPGWEPDTSVEADWSHFGECSTGFSFKLFSCFFRIAPVIARSPSDRKSHTVIDLWTDLCKFQYASTIPDCTISLFQSVIKLFQIYEFFDCKYQLAYQRSRSAQPKLSFRSLSESPSISLSLSINPNHFRSQLVPDLSSRTARKQFGPVCVRFQFVPVHIYSEMIGNVMIDARSTGKYYHFVRLMGRAASHITLECALQTHPNITIIGEEVAKIETEKMLIQMVETELEKKKKDGSYKREFMGKSHFFGYEGRCGLPTNFDATYCYALGYGAGSLLQSGKTGLISSGIPLLYVPLEAVMSKYYGESERLLGAVFSQANELSDGAIIFLDEGWAQGKYLTILNYLLLDLACPTEFERFMLDSFDPLDQDDRIWNEAHRDSDQQTWQVPDDEGLDRELYAILPNEVRRKRNMLVYWG</sequence>
<organism evidence="3">
    <name type="scientific">Brassica cretica</name>
    <name type="common">Mustard</name>
    <dbReference type="NCBI Taxonomy" id="69181"/>
    <lineage>
        <taxon>Eukaryota</taxon>
        <taxon>Viridiplantae</taxon>
        <taxon>Streptophyta</taxon>
        <taxon>Embryophyta</taxon>
        <taxon>Tracheophyta</taxon>
        <taxon>Spermatophyta</taxon>
        <taxon>Magnoliopsida</taxon>
        <taxon>eudicotyledons</taxon>
        <taxon>Gunneridae</taxon>
        <taxon>Pentapetalae</taxon>
        <taxon>rosids</taxon>
        <taxon>malvids</taxon>
        <taxon>Brassicales</taxon>
        <taxon>Brassicaceae</taxon>
        <taxon>Brassiceae</taxon>
        <taxon>Brassica</taxon>
    </lineage>
</organism>
<evidence type="ECO:0008006" key="4">
    <source>
        <dbReference type="Google" id="ProtNLM"/>
    </source>
</evidence>
<dbReference type="GO" id="GO:0005829">
    <property type="term" value="C:cytosol"/>
    <property type="evidence" value="ECO:0007669"/>
    <property type="project" value="TreeGrafter"/>
</dbReference>
<dbReference type="GO" id="GO:0015979">
    <property type="term" value="P:photosynthesis"/>
    <property type="evidence" value="ECO:0007669"/>
    <property type="project" value="TreeGrafter"/>
</dbReference>
<dbReference type="PANTHER" id="PTHR43650">
    <property type="entry name" value="PYROPHOSPHATE--FRUCTOSE 6-PHOSPHATE 1-PHOSPHOTRANSFERASE"/>
    <property type="match status" value="1"/>
</dbReference>
<dbReference type="PANTHER" id="PTHR43650:SF1">
    <property type="entry name" value="PYROPHOSPHATE--FRUCTOSE 6-PHOSPHATE 1-PHOSPHOTRANSFERASE SUBUNIT BETA 2"/>
    <property type="match status" value="1"/>
</dbReference>
<dbReference type="SUPFAM" id="SSF53784">
    <property type="entry name" value="Phosphofructokinase"/>
    <property type="match status" value="1"/>
</dbReference>
<protein>
    <recommendedName>
        <fullName evidence="4">Phosphofructokinase domain-containing protein</fullName>
    </recommendedName>
</protein>
<dbReference type="GO" id="GO:0047334">
    <property type="term" value="F:diphosphate-fructose-6-phosphate 1-phosphotransferase activity"/>
    <property type="evidence" value="ECO:0007669"/>
    <property type="project" value="TreeGrafter"/>
</dbReference>
<evidence type="ECO:0000313" key="3">
    <source>
        <dbReference type="EMBL" id="KAF2573957.1"/>
    </source>
</evidence>
<dbReference type="GO" id="GO:0003872">
    <property type="term" value="F:6-phosphofructokinase activity"/>
    <property type="evidence" value="ECO:0007669"/>
    <property type="project" value="InterPro"/>
</dbReference>
<evidence type="ECO:0000256" key="2">
    <source>
        <dbReference type="ARBA" id="ARBA00023152"/>
    </source>
</evidence>
<dbReference type="InterPro" id="IPR027417">
    <property type="entry name" value="P-loop_NTPase"/>
</dbReference>
<comment type="caution">
    <text evidence="3">The sequence shown here is derived from an EMBL/GenBank/DDBJ whole genome shotgun (WGS) entry which is preliminary data.</text>
</comment>
<dbReference type="AlphaFoldDB" id="A0A8S9IYP1"/>
<dbReference type="Gene3D" id="3.40.50.460">
    <property type="entry name" value="Phosphofructokinase domain"/>
    <property type="match status" value="2"/>
</dbReference>